<feature type="region of interest" description="Disordered" evidence="1">
    <location>
        <begin position="75"/>
        <end position="216"/>
    </location>
</feature>
<feature type="compositionally biased region" description="Polar residues" evidence="1">
    <location>
        <begin position="458"/>
        <end position="474"/>
    </location>
</feature>
<reference evidence="2 3" key="1">
    <citation type="submission" date="2015-09" db="EMBL/GenBank/DDBJ databases">
        <title>Host preference determinants of Valsa canker pathogens revealed by comparative genomics.</title>
        <authorList>
            <person name="Yin Z."/>
            <person name="Huang L."/>
        </authorList>
    </citation>
    <scope>NUCLEOTIDE SEQUENCE [LARGE SCALE GENOMIC DNA]</scope>
    <source>
        <strain evidence="2 3">SXYLt</strain>
    </source>
</reference>
<feature type="region of interest" description="Disordered" evidence="1">
    <location>
        <begin position="447"/>
        <end position="474"/>
    </location>
</feature>
<proteinExistence type="predicted"/>
<feature type="compositionally biased region" description="Basic and acidic residues" evidence="1">
    <location>
        <begin position="104"/>
        <end position="114"/>
    </location>
</feature>
<keyword evidence="3" id="KW-1185">Reference proteome</keyword>
<dbReference type="AlphaFoldDB" id="A0A423XLR6"/>
<feature type="region of interest" description="Disordered" evidence="1">
    <location>
        <begin position="625"/>
        <end position="648"/>
    </location>
</feature>
<feature type="compositionally biased region" description="Polar residues" evidence="1">
    <location>
        <begin position="75"/>
        <end position="91"/>
    </location>
</feature>
<feature type="compositionally biased region" description="Low complexity" evidence="1">
    <location>
        <begin position="389"/>
        <end position="400"/>
    </location>
</feature>
<feature type="region of interest" description="Disordered" evidence="1">
    <location>
        <begin position="773"/>
        <end position="829"/>
    </location>
</feature>
<evidence type="ECO:0008006" key="4">
    <source>
        <dbReference type="Google" id="ProtNLM"/>
    </source>
</evidence>
<feature type="compositionally biased region" description="Polar residues" evidence="1">
    <location>
        <begin position="204"/>
        <end position="216"/>
    </location>
</feature>
<comment type="caution">
    <text evidence="2">The sequence shown here is derived from an EMBL/GenBank/DDBJ whole genome shotgun (WGS) entry which is preliminary data.</text>
</comment>
<protein>
    <recommendedName>
        <fullName evidence="4">CRIB domain-containing protein</fullName>
    </recommendedName>
</protein>
<dbReference type="OrthoDB" id="5237293at2759"/>
<evidence type="ECO:0000313" key="2">
    <source>
        <dbReference type="EMBL" id="ROW17480.1"/>
    </source>
</evidence>
<feature type="compositionally biased region" description="Basic and acidic residues" evidence="1">
    <location>
        <begin position="174"/>
        <end position="189"/>
    </location>
</feature>
<evidence type="ECO:0000313" key="3">
    <source>
        <dbReference type="Proteomes" id="UP000285146"/>
    </source>
</evidence>
<dbReference type="EMBL" id="LKEB01000002">
    <property type="protein sequence ID" value="ROW17480.1"/>
    <property type="molecule type" value="Genomic_DNA"/>
</dbReference>
<accession>A0A423XLR6</accession>
<dbReference type="STRING" id="1230097.A0A423XLR6"/>
<gene>
    <name evidence="2" type="ORF">VPNG_00650</name>
</gene>
<feature type="compositionally biased region" description="Low complexity" evidence="1">
    <location>
        <begin position="115"/>
        <end position="131"/>
    </location>
</feature>
<evidence type="ECO:0000256" key="1">
    <source>
        <dbReference type="SAM" id="MobiDB-lite"/>
    </source>
</evidence>
<feature type="region of interest" description="Disordered" evidence="1">
    <location>
        <begin position="247"/>
        <end position="360"/>
    </location>
</feature>
<feature type="compositionally biased region" description="Polar residues" evidence="1">
    <location>
        <begin position="301"/>
        <end position="317"/>
    </location>
</feature>
<sequence>MRAALGVPSGYRPGQKPTKRSISAGPPEPSSQDNALVAQPQLAPSAFETENFTDFLEPAVDGPPSPGRIRVLSNKVKQASVSERHISQQTASSGSSSLLSLGSVDRRPSWDHTLDSLSLSRKSSTRSTNSSMRERPESVQAIGKSIFHRRSKFRRESLTTRTASNPNDGAADGAGDRPRTTSISREHGLGKGIFSRRKTVQAGEVSSAQKKPQISGPFNFQHVAQIHRDHLPSIGRASQAALQDEFSTIRAPPRPTTGLSNTIQAEDLRLPNFSSRATRPHDDDDIAPDVVPHKREDSLTRPPSWQMSPTRQTVKQTRSQDRIPRMAPPRPPRSPMQMDFNFAQPMPPRRSSRRPSIPRRDSEALVNMAADRPQALSGFSFPAPPPPHSEATSPPSAAYDPPSPTATTERRYSRIFAPSPLENPNWPLACPSHNASTVTFDLPDVPEEEEQHGVARSRASTPNTNSPLRGSQSVPALRKLSNDRALSRESTIFGHFDMAAAQRAVMESMLNSYDDAEPLPRDAWEDVIDYCYEHEAEADCDYDWDRPSVNQDMEPRFLVTDDQLSDAAWPRSTTSDHFELPTSGPSGHLSVGSARDAQEAAAPTISSTATKSPTRNHFSLPRREAAQPKRLHVRTTSQASSFKESDGFTLSPSMLIPKDYHQEMLAHQAEHDQEPDSPGQAITFEDSRLFVPARSSASTTTSIGTSRSEFDRHISTISANTDYTRLTMSTSSLNIEDYLPKDDEPQAISTEDKEIIVPEAVAHARSQSIAGLLNASDPRPLSRENHNSDPNLAGMRLVKSPLGRGRSRTMSTPPPPGQYGLFPRPANLK</sequence>
<feature type="region of interest" description="Disordered" evidence="1">
    <location>
        <begin position="568"/>
        <end position="591"/>
    </location>
</feature>
<feature type="region of interest" description="Disordered" evidence="1">
    <location>
        <begin position="1"/>
        <end position="50"/>
    </location>
</feature>
<feature type="compositionally biased region" description="Polar residues" evidence="1">
    <location>
        <begin position="634"/>
        <end position="648"/>
    </location>
</feature>
<dbReference type="InParanoid" id="A0A423XLR6"/>
<name>A0A423XLR6_9PEZI</name>
<feature type="region of interest" description="Disordered" evidence="1">
    <location>
        <begin position="375"/>
        <end position="409"/>
    </location>
</feature>
<feature type="compositionally biased region" description="Low complexity" evidence="1">
    <location>
        <begin position="92"/>
        <end position="103"/>
    </location>
</feature>
<organism evidence="2 3">
    <name type="scientific">Cytospora leucostoma</name>
    <dbReference type="NCBI Taxonomy" id="1230097"/>
    <lineage>
        <taxon>Eukaryota</taxon>
        <taxon>Fungi</taxon>
        <taxon>Dikarya</taxon>
        <taxon>Ascomycota</taxon>
        <taxon>Pezizomycotina</taxon>
        <taxon>Sordariomycetes</taxon>
        <taxon>Sordariomycetidae</taxon>
        <taxon>Diaporthales</taxon>
        <taxon>Cytosporaceae</taxon>
        <taxon>Cytospora</taxon>
    </lineage>
</organism>
<dbReference type="Proteomes" id="UP000285146">
    <property type="component" value="Unassembled WGS sequence"/>
</dbReference>